<sequence>PLLKSNRTSRPQCLMLQRRRYRNRKTDRRAVHLQRTSPVQSYSGRWELCVGPAGPRTERSTRRQWCQWMGSAAEFDSTNTGT</sequence>
<name>A0A1A8GQQ4_9TELE</name>
<dbReference type="EMBL" id="HAEC01005244">
    <property type="protein sequence ID" value="SBQ73321.1"/>
    <property type="molecule type" value="Transcribed_RNA"/>
</dbReference>
<reference evidence="2" key="1">
    <citation type="submission" date="2016-05" db="EMBL/GenBank/DDBJ databases">
        <authorList>
            <person name="Lavstsen T."/>
            <person name="Jespersen J.S."/>
        </authorList>
    </citation>
    <scope>NUCLEOTIDE SEQUENCE</scope>
    <source>
        <tissue evidence="2">Brain</tissue>
    </source>
</reference>
<accession>A0A1A8GQQ4</accession>
<evidence type="ECO:0000313" key="2">
    <source>
        <dbReference type="EMBL" id="SBQ73321.1"/>
    </source>
</evidence>
<feature type="non-terminal residue" evidence="2">
    <location>
        <position position="82"/>
    </location>
</feature>
<reference evidence="2" key="2">
    <citation type="submission" date="2016-06" db="EMBL/GenBank/DDBJ databases">
        <title>The genome of a short-lived fish provides insights into sex chromosome evolution and the genetic control of aging.</title>
        <authorList>
            <person name="Reichwald K."/>
            <person name="Felder M."/>
            <person name="Petzold A."/>
            <person name="Koch P."/>
            <person name="Groth M."/>
            <person name="Platzer M."/>
        </authorList>
    </citation>
    <scope>NUCLEOTIDE SEQUENCE</scope>
    <source>
        <tissue evidence="2">Brain</tissue>
    </source>
</reference>
<dbReference type="AlphaFoldDB" id="A0A1A8GQQ4"/>
<protein>
    <submittedName>
        <fullName evidence="2">Survival motor neuron 1</fullName>
    </submittedName>
</protein>
<feature type="compositionally biased region" description="Polar residues" evidence="1">
    <location>
        <begin position="1"/>
        <end position="11"/>
    </location>
</feature>
<organism evidence="2">
    <name type="scientific">Nothobranchius korthausae</name>
    <dbReference type="NCBI Taxonomy" id="1143690"/>
    <lineage>
        <taxon>Eukaryota</taxon>
        <taxon>Metazoa</taxon>
        <taxon>Chordata</taxon>
        <taxon>Craniata</taxon>
        <taxon>Vertebrata</taxon>
        <taxon>Euteleostomi</taxon>
        <taxon>Actinopterygii</taxon>
        <taxon>Neopterygii</taxon>
        <taxon>Teleostei</taxon>
        <taxon>Neoteleostei</taxon>
        <taxon>Acanthomorphata</taxon>
        <taxon>Ovalentaria</taxon>
        <taxon>Atherinomorphae</taxon>
        <taxon>Cyprinodontiformes</taxon>
        <taxon>Nothobranchiidae</taxon>
        <taxon>Nothobranchius</taxon>
    </lineage>
</organism>
<evidence type="ECO:0000256" key="1">
    <source>
        <dbReference type="SAM" id="MobiDB-lite"/>
    </source>
</evidence>
<feature type="non-terminal residue" evidence="2">
    <location>
        <position position="1"/>
    </location>
</feature>
<feature type="compositionally biased region" description="Basic residues" evidence="1">
    <location>
        <begin position="17"/>
        <end position="27"/>
    </location>
</feature>
<gene>
    <name evidence="2" type="primary">SMN1</name>
</gene>
<proteinExistence type="predicted"/>
<feature type="region of interest" description="Disordered" evidence="1">
    <location>
        <begin position="1"/>
        <end position="27"/>
    </location>
</feature>